<dbReference type="EMBL" id="JBDKWZ010000006">
    <property type="protein sequence ID" value="MEN7548836.1"/>
    <property type="molecule type" value="Genomic_DNA"/>
</dbReference>
<dbReference type="InterPro" id="IPR041698">
    <property type="entry name" value="Methyltransf_25"/>
</dbReference>
<evidence type="ECO:0000313" key="3">
    <source>
        <dbReference type="Proteomes" id="UP001403385"/>
    </source>
</evidence>
<keyword evidence="3" id="KW-1185">Reference proteome</keyword>
<dbReference type="GO" id="GO:0008168">
    <property type="term" value="F:methyltransferase activity"/>
    <property type="evidence" value="ECO:0007669"/>
    <property type="project" value="UniProtKB-KW"/>
</dbReference>
<dbReference type="RefSeq" id="WP_346821612.1">
    <property type="nucleotide sequence ID" value="NZ_JBDKWZ010000006.1"/>
</dbReference>
<accession>A0AAW9S747</accession>
<sequence length="250" mass="28113">MSLIDTYKSLCTAFYDLDKPNAPQEAIAYYLNEIHTHKQPVLEPMCGSGRFLLPLMEKNVDIDGTDASSEMLESCELKGRAKALQPKLYLQKLQELELPRRYGLIFIPSGSFGLILNRQEALISLKNLFDQLLENGQLIIEIETPASASVGPSTMTKEIQGDNAKIRLTSTSEYDADNQFETTKCEYQKITKGEIVKTETEIIQVRLYSIQAFSQLLKTVGFTNIKALVPYSEKFAEETTPLVIVKCQKS</sequence>
<dbReference type="EC" id="2.1.-.-" evidence="2"/>
<dbReference type="GO" id="GO:0032259">
    <property type="term" value="P:methylation"/>
    <property type="evidence" value="ECO:0007669"/>
    <property type="project" value="UniProtKB-KW"/>
</dbReference>
<dbReference type="Pfam" id="PF13649">
    <property type="entry name" value="Methyltransf_25"/>
    <property type="match status" value="1"/>
</dbReference>
<dbReference type="Proteomes" id="UP001403385">
    <property type="component" value="Unassembled WGS sequence"/>
</dbReference>
<reference evidence="2 3" key="1">
    <citation type="submission" date="2024-04" db="EMBL/GenBank/DDBJ databases">
        <title>Novel genus in family Flammeovirgaceae.</title>
        <authorList>
            <person name="Nguyen T.H."/>
            <person name="Vuong T.Q."/>
            <person name="Le H."/>
            <person name="Kim S.-G."/>
        </authorList>
    </citation>
    <scope>NUCLEOTIDE SEQUENCE [LARGE SCALE GENOMIC DNA]</scope>
    <source>
        <strain evidence="2 3">JCM 23209</strain>
    </source>
</reference>
<keyword evidence="2" id="KW-0489">Methyltransferase</keyword>
<keyword evidence="2" id="KW-0808">Transferase</keyword>
<evidence type="ECO:0000313" key="2">
    <source>
        <dbReference type="EMBL" id="MEN7548836.1"/>
    </source>
</evidence>
<dbReference type="Gene3D" id="3.40.50.150">
    <property type="entry name" value="Vaccinia Virus protein VP39"/>
    <property type="match status" value="1"/>
</dbReference>
<comment type="caution">
    <text evidence="2">The sequence shown here is derived from an EMBL/GenBank/DDBJ whole genome shotgun (WGS) entry which is preliminary data.</text>
</comment>
<dbReference type="Gene3D" id="2.20.25.110">
    <property type="entry name" value="S-adenosyl-L-methionine-dependent methyltransferases"/>
    <property type="match status" value="1"/>
</dbReference>
<dbReference type="InterPro" id="IPR029063">
    <property type="entry name" value="SAM-dependent_MTases_sf"/>
</dbReference>
<name>A0AAW9S747_9BACT</name>
<dbReference type="SUPFAM" id="SSF53335">
    <property type="entry name" value="S-adenosyl-L-methionine-dependent methyltransferases"/>
    <property type="match status" value="1"/>
</dbReference>
<feature type="domain" description="Methyltransferase" evidence="1">
    <location>
        <begin position="41"/>
        <end position="124"/>
    </location>
</feature>
<protein>
    <submittedName>
        <fullName evidence="2">Class I SAM-dependent methyltransferase</fullName>
        <ecNumber evidence="2">2.1.-.-</ecNumber>
    </submittedName>
</protein>
<proteinExistence type="predicted"/>
<evidence type="ECO:0000259" key="1">
    <source>
        <dbReference type="Pfam" id="PF13649"/>
    </source>
</evidence>
<dbReference type="AlphaFoldDB" id="A0AAW9S747"/>
<gene>
    <name evidence="2" type="ORF">AAG747_13020</name>
</gene>
<organism evidence="2 3">
    <name type="scientific">Rapidithrix thailandica</name>
    <dbReference type="NCBI Taxonomy" id="413964"/>
    <lineage>
        <taxon>Bacteria</taxon>
        <taxon>Pseudomonadati</taxon>
        <taxon>Bacteroidota</taxon>
        <taxon>Cytophagia</taxon>
        <taxon>Cytophagales</taxon>
        <taxon>Flammeovirgaceae</taxon>
        <taxon>Rapidithrix</taxon>
    </lineage>
</organism>